<evidence type="ECO:0000259" key="2">
    <source>
        <dbReference type="PROSITE" id="PS51664"/>
    </source>
</evidence>
<gene>
    <name evidence="3" type="ORF">Van01_52810</name>
</gene>
<reference evidence="3 4" key="1">
    <citation type="submission" date="2021-01" db="EMBL/GenBank/DDBJ databases">
        <title>Whole genome shotgun sequence of Verrucosispora andamanensis NBRC 109075.</title>
        <authorList>
            <person name="Komaki H."/>
            <person name="Tamura T."/>
        </authorList>
    </citation>
    <scope>NUCLEOTIDE SEQUENCE [LARGE SCALE GENOMIC DNA]</scope>
    <source>
        <strain evidence="3 4">NBRC 109075</strain>
    </source>
</reference>
<dbReference type="PANTHER" id="PTHR37809">
    <property type="entry name" value="RIBOSOMAL PROTEIN S12 METHYLTHIOTRANSFERASE ACCESSORY FACTOR YCAO"/>
    <property type="match status" value="1"/>
</dbReference>
<sequence length="432" mass="47309">MQQPAPADRWPIEDLVGAYGIAAKPRSLDTRGWLPPDVSVYICSIGDVGWLRGASVPEFSDGAGRTYRDPELARRIAICEAVERYAGLYSRPAPIITATARELGSRALSLDEVARCSAAELRRPDCPVVLPDPDAVIRWTEAVELTNEEHRLIPLMMARMCPPVMPAERFWLSMSTGCAIHRTPAQALLGGLYEVIERDSISVAWLRRLPLPRLDPAAVSTDVAEIVSWFRDRHITVHLFDATTDVAVPSVLCVVESPNDRRVSQVMGAAAGFDVPGTALKAVLEATVLIAPLSGRIRIPRRYRDFADPMAGAANMARASRRRAFSFLLDGAGERDTSIPPGRQVGSPEAELAQVLNVLRQRGMTAYATDVTPPEVAAAGYTVVQVQVPALQPASLAPQMQYRGHNRLRHPHPATGRVPRQRDLNRWPLPIS</sequence>
<accession>A0ABQ4I2F9</accession>
<evidence type="ECO:0000256" key="1">
    <source>
        <dbReference type="SAM" id="MobiDB-lite"/>
    </source>
</evidence>
<dbReference type="RefSeq" id="WP_204013048.1">
    <property type="nucleotide sequence ID" value="NZ_BOOZ01000043.1"/>
</dbReference>
<dbReference type="Gene3D" id="3.30.40.250">
    <property type="match status" value="1"/>
</dbReference>
<dbReference type="Gene3D" id="3.30.160.660">
    <property type="match status" value="1"/>
</dbReference>
<evidence type="ECO:0000313" key="4">
    <source>
        <dbReference type="Proteomes" id="UP000647017"/>
    </source>
</evidence>
<dbReference type="Proteomes" id="UP000647017">
    <property type="component" value="Unassembled WGS sequence"/>
</dbReference>
<name>A0ABQ4I2F9_9ACTN</name>
<dbReference type="PROSITE" id="PS51664">
    <property type="entry name" value="YCAO"/>
    <property type="match status" value="1"/>
</dbReference>
<evidence type="ECO:0000313" key="3">
    <source>
        <dbReference type="EMBL" id="GIJ12067.1"/>
    </source>
</evidence>
<proteinExistence type="predicted"/>
<dbReference type="InterPro" id="IPR027624">
    <property type="entry name" value="TOMM_cyclo_SagD"/>
</dbReference>
<dbReference type="Pfam" id="PF02624">
    <property type="entry name" value="YcaO"/>
    <property type="match status" value="1"/>
</dbReference>
<feature type="region of interest" description="Disordered" evidence="1">
    <location>
        <begin position="408"/>
        <end position="432"/>
    </location>
</feature>
<organism evidence="3 4">
    <name type="scientific">Micromonospora andamanensis</name>
    <dbReference type="NCBI Taxonomy" id="1287068"/>
    <lineage>
        <taxon>Bacteria</taxon>
        <taxon>Bacillati</taxon>
        <taxon>Actinomycetota</taxon>
        <taxon>Actinomycetes</taxon>
        <taxon>Micromonosporales</taxon>
        <taxon>Micromonosporaceae</taxon>
        <taxon>Micromonospora</taxon>
    </lineage>
</organism>
<keyword evidence="4" id="KW-1185">Reference proteome</keyword>
<protein>
    <recommendedName>
        <fullName evidence="2">YcaO domain-containing protein</fullName>
    </recommendedName>
</protein>
<dbReference type="NCBIfam" id="TIGR03604">
    <property type="entry name" value="TOMM_cyclo_SagD"/>
    <property type="match status" value="1"/>
</dbReference>
<feature type="domain" description="YcaO" evidence="2">
    <location>
        <begin position="62"/>
        <end position="432"/>
    </location>
</feature>
<dbReference type="InterPro" id="IPR003776">
    <property type="entry name" value="YcaO-like_dom"/>
</dbReference>
<dbReference type="EMBL" id="BOOZ01000043">
    <property type="protein sequence ID" value="GIJ12067.1"/>
    <property type="molecule type" value="Genomic_DNA"/>
</dbReference>
<dbReference type="Gene3D" id="3.30.1330.230">
    <property type="match status" value="1"/>
</dbReference>
<comment type="caution">
    <text evidence="3">The sequence shown here is derived from an EMBL/GenBank/DDBJ whole genome shotgun (WGS) entry which is preliminary data.</text>
</comment>
<dbReference type="PANTHER" id="PTHR37809:SF1">
    <property type="entry name" value="RIBOSOMAL PROTEIN S12 METHYLTHIOTRANSFERASE ACCESSORY FACTOR YCAO"/>
    <property type="match status" value="1"/>
</dbReference>